<proteinExistence type="predicted"/>
<evidence type="ECO:0000313" key="2">
    <source>
        <dbReference type="Proteomes" id="UP000319671"/>
    </source>
</evidence>
<protein>
    <submittedName>
        <fullName evidence="1">Uncharacterized protein</fullName>
    </submittedName>
</protein>
<name>A0A561C9L1_9BACI</name>
<organism evidence="1 2">
    <name type="scientific">Neobacillus bataviensis</name>
    <dbReference type="NCBI Taxonomy" id="220685"/>
    <lineage>
        <taxon>Bacteria</taxon>
        <taxon>Bacillati</taxon>
        <taxon>Bacillota</taxon>
        <taxon>Bacilli</taxon>
        <taxon>Bacillales</taxon>
        <taxon>Bacillaceae</taxon>
        <taxon>Neobacillus</taxon>
    </lineage>
</organism>
<reference evidence="1 2" key="1">
    <citation type="submission" date="2019-06" db="EMBL/GenBank/DDBJ databases">
        <title>Sorghum-associated microbial communities from plants grown in Nebraska, USA.</title>
        <authorList>
            <person name="Schachtman D."/>
        </authorList>
    </citation>
    <scope>NUCLEOTIDE SEQUENCE [LARGE SCALE GENOMIC DNA]</scope>
    <source>
        <strain evidence="1 2">2482</strain>
    </source>
</reference>
<comment type="caution">
    <text evidence="1">The sequence shown here is derived from an EMBL/GenBank/DDBJ whole genome shotgun (WGS) entry which is preliminary data.</text>
</comment>
<dbReference type="EMBL" id="VIVN01000033">
    <property type="protein sequence ID" value="TWD87903.1"/>
    <property type="molecule type" value="Genomic_DNA"/>
</dbReference>
<dbReference type="Proteomes" id="UP000319671">
    <property type="component" value="Unassembled WGS sequence"/>
</dbReference>
<sequence length="64" mass="7607">MKLKFFGVEIELTGSIIEKMVMSFFVELTGRLVTEAVVVFLHFHRHFHIYTDRIIRNILKVELN</sequence>
<gene>
    <name evidence="1" type="ORF">FB550_13313</name>
</gene>
<accession>A0A561C9L1</accession>
<dbReference type="AlphaFoldDB" id="A0A561C9L1"/>
<keyword evidence="2" id="KW-1185">Reference proteome</keyword>
<evidence type="ECO:0000313" key="1">
    <source>
        <dbReference type="EMBL" id="TWD87903.1"/>
    </source>
</evidence>